<dbReference type="OrthoDB" id="9759736at2"/>
<dbReference type="EMBL" id="UGRS01000001">
    <property type="protein sequence ID" value="SUA35740.1"/>
    <property type="molecule type" value="Genomic_DNA"/>
</dbReference>
<comment type="similarity">
    <text evidence="14 15">Belongs to the NAD-dependent DNA ligase family. LigA subfamily.</text>
</comment>
<reference evidence="18 19" key="1">
    <citation type="submission" date="2018-06" db="EMBL/GenBank/DDBJ databases">
        <authorList>
            <consortium name="Pathogen Informatics"/>
            <person name="Doyle S."/>
        </authorList>
    </citation>
    <scope>NUCLEOTIDE SEQUENCE [LARGE SCALE GENOMIC DNA]</scope>
    <source>
        <strain evidence="18 19">NCTC12229</strain>
    </source>
</reference>
<evidence type="ECO:0000256" key="7">
    <source>
        <dbReference type="ARBA" id="ARBA00022763"/>
    </source>
</evidence>
<keyword evidence="7 15" id="KW-0227">DNA damage</keyword>
<dbReference type="FunFam" id="2.40.50.140:FF:000012">
    <property type="entry name" value="DNA ligase"/>
    <property type="match status" value="1"/>
</dbReference>
<name>A0A378WE88_9NEIS</name>
<dbReference type="InterPro" id="IPR036420">
    <property type="entry name" value="BRCT_dom_sf"/>
</dbReference>
<keyword evidence="6 15" id="KW-0479">Metal-binding</keyword>
<dbReference type="InterPro" id="IPR013839">
    <property type="entry name" value="DNAligase_adenylation"/>
</dbReference>
<evidence type="ECO:0000256" key="6">
    <source>
        <dbReference type="ARBA" id="ARBA00022723"/>
    </source>
</evidence>
<dbReference type="CDD" id="cd17748">
    <property type="entry name" value="BRCT_DNA_ligase_like"/>
    <property type="match status" value="1"/>
</dbReference>
<dbReference type="InterPro" id="IPR001357">
    <property type="entry name" value="BRCT_dom"/>
</dbReference>
<dbReference type="Pfam" id="PF12826">
    <property type="entry name" value="HHH_2"/>
    <property type="match status" value="1"/>
</dbReference>
<keyword evidence="9 15" id="KW-0460">Magnesium</keyword>
<dbReference type="Proteomes" id="UP000254055">
    <property type="component" value="Unassembled WGS sequence"/>
</dbReference>
<feature type="binding site" evidence="15">
    <location>
        <position position="468"/>
    </location>
    <ligand>
        <name>Zn(2+)</name>
        <dbReference type="ChEBI" id="CHEBI:29105"/>
    </ligand>
</feature>
<evidence type="ECO:0000256" key="8">
    <source>
        <dbReference type="ARBA" id="ARBA00022833"/>
    </source>
</evidence>
<dbReference type="RefSeq" id="WP_115133156.1">
    <property type="nucleotide sequence ID" value="NZ_UGRS01000001.1"/>
</dbReference>
<organism evidence="18 19">
    <name type="scientific">Neisseria zoodegmatis</name>
    <dbReference type="NCBI Taxonomy" id="326523"/>
    <lineage>
        <taxon>Bacteria</taxon>
        <taxon>Pseudomonadati</taxon>
        <taxon>Pseudomonadota</taxon>
        <taxon>Betaproteobacteria</taxon>
        <taxon>Neisseriales</taxon>
        <taxon>Neisseriaceae</taxon>
        <taxon>Neisseria</taxon>
    </lineage>
</organism>
<evidence type="ECO:0000256" key="9">
    <source>
        <dbReference type="ARBA" id="ARBA00022842"/>
    </source>
</evidence>
<comment type="function">
    <text evidence="1 15">DNA ligase that catalyzes the formation of phosphodiester linkages between 5'-phosphoryl and 3'-hydroxyl groups in double-stranded DNA using NAD as a coenzyme and as the energy source for the reaction. It is essential for DNA replication and repair of damaged DNA.</text>
</comment>
<dbReference type="GO" id="GO:0046872">
    <property type="term" value="F:metal ion binding"/>
    <property type="evidence" value="ECO:0007669"/>
    <property type="project" value="UniProtKB-KW"/>
</dbReference>
<dbReference type="InterPro" id="IPR001679">
    <property type="entry name" value="DNA_ligase"/>
</dbReference>
<gene>
    <name evidence="18" type="primary">ligA_1</name>
    <name evidence="15" type="synonym">ligA</name>
    <name evidence="18" type="ORF">NCTC12229_00146</name>
</gene>
<dbReference type="PROSITE" id="PS01056">
    <property type="entry name" value="DNA_LIGASE_N2"/>
    <property type="match status" value="1"/>
</dbReference>
<feature type="binding site" evidence="15">
    <location>
        <position position="181"/>
    </location>
    <ligand>
        <name>NAD(+)</name>
        <dbReference type="ChEBI" id="CHEBI:57540"/>
    </ligand>
</feature>
<sequence length="811" mass="88684">MNDTARRIQELTEQLNRYAYEYYTLDAPTVPDAEYDRLFRELEALEADHPDLRLPESPTQRVGGMPLDGFESVRHEVPMLSLNNAFSPQDENGAFDHTEMLAFDERVRGGLSGVQPEYVIEPKFDGLAISLLYRNGVLVQAATRGDGTTGEDVTRNVKTIANIPLKLRGDNLPSLLEVRGEVLMLKADFAALNEMQAANNQKLFANPRNAAAGSLRQLDSRITAKRRLHFFAYGIARIEGGARLEAHIQELTYLSELGFSLPHGQFGVFPNIAEILAFYEQMSQKRPELPYEIDGMVVKVNSLAQQETLGFVSRAPRWAIAHKFPAEEALTVVEAIDVQVGRTGAVTPVARLQPVFVGGVTVTNATLHNEGETQRKDVRVGDTVVVRRAGDVIPEVVRVVFERRPMQTVTETVSDGLQDDLFAEPAATAAEQSVYPQYRLPECCPICASEIEREEGEAVARCSGGMLCQAQRAQGLIHFASRKAMDIEGLGQRQIEQLVAQNLVQHFADLYRLDVPTLQLMKENADKEQAADAGETVSDGLKTTAKKQSPTKWAENILAGIEASKQPELARFLFALGIRHVGERTAKSLAQAFGTLENVRRAPEPVLACLPDIGTVVARSIAHFFAQPEQQAMIDELLAVGVVPQNQAVTLPLSQYVTPAKWLSRLPGFKISETKAAALWDLAGKSINGLLHDQALNSDWQSWRSQPENTALLSIMKAFLEHMPSENEPAVSDGLNQAVAGKTFVLTGTLPTLKRDEAQAMIEAAGGKVSGSVSKKTDYVVAGEAAGSKLEKAHALGVAVLDEAQLMTLLA</sequence>
<dbReference type="PROSITE" id="PS50172">
    <property type="entry name" value="BRCT"/>
    <property type="match status" value="1"/>
</dbReference>
<evidence type="ECO:0000256" key="5">
    <source>
        <dbReference type="ARBA" id="ARBA00022705"/>
    </source>
</evidence>
<dbReference type="GO" id="GO:0006260">
    <property type="term" value="P:DNA replication"/>
    <property type="evidence" value="ECO:0007669"/>
    <property type="project" value="UniProtKB-KW"/>
</dbReference>
<dbReference type="CDD" id="cd00114">
    <property type="entry name" value="LIGANc"/>
    <property type="match status" value="1"/>
</dbReference>
<dbReference type="SUPFAM" id="SSF52113">
    <property type="entry name" value="BRCT domain"/>
    <property type="match status" value="1"/>
</dbReference>
<dbReference type="InterPro" id="IPR010994">
    <property type="entry name" value="RuvA_2-like"/>
</dbReference>
<feature type="binding site" evidence="15">
    <location>
        <begin position="32"/>
        <end position="36"/>
    </location>
    <ligand>
        <name>NAD(+)</name>
        <dbReference type="ChEBI" id="CHEBI:57540"/>
    </ligand>
</feature>
<dbReference type="Pfam" id="PF03120">
    <property type="entry name" value="OB_DNA_ligase"/>
    <property type="match status" value="1"/>
</dbReference>
<accession>A0A378WE88</accession>
<dbReference type="InterPro" id="IPR041663">
    <property type="entry name" value="DisA/LigA_HHH"/>
</dbReference>
<evidence type="ECO:0000256" key="3">
    <source>
        <dbReference type="ARBA" id="ARBA00013308"/>
    </source>
</evidence>
<dbReference type="Gene3D" id="1.10.287.610">
    <property type="entry name" value="Helix hairpin bin"/>
    <property type="match status" value="1"/>
</dbReference>
<feature type="active site" description="N6-AMP-lysine intermediate" evidence="15">
    <location>
        <position position="123"/>
    </location>
</feature>
<comment type="catalytic activity">
    <reaction evidence="13 15 16">
        <text>NAD(+) + (deoxyribonucleotide)n-3'-hydroxyl + 5'-phospho-(deoxyribonucleotide)m = (deoxyribonucleotide)n+m + AMP + beta-nicotinamide D-nucleotide.</text>
        <dbReference type="EC" id="6.5.1.2"/>
    </reaction>
</comment>
<dbReference type="FunFam" id="1.10.150.20:FF:000006">
    <property type="entry name" value="DNA ligase"/>
    <property type="match status" value="1"/>
</dbReference>
<evidence type="ECO:0000256" key="12">
    <source>
        <dbReference type="ARBA" id="ARBA00023211"/>
    </source>
</evidence>
<dbReference type="Pfam" id="PF00533">
    <property type="entry name" value="BRCT"/>
    <property type="match status" value="1"/>
</dbReference>
<keyword evidence="10 15" id="KW-0520">NAD</keyword>
<evidence type="ECO:0000259" key="17">
    <source>
        <dbReference type="PROSITE" id="PS50172"/>
    </source>
</evidence>
<dbReference type="Gene3D" id="6.20.10.30">
    <property type="match status" value="1"/>
</dbReference>
<dbReference type="InterPro" id="IPR013840">
    <property type="entry name" value="DNAligase_N"/>
</dbReference>
<keyword evidence="8 15" id="KW-0862">Zinc</keyword>
<evidence type="ECO:0000313" key="18">
    <source>
        <dbReference type="EMBL" id="SUA35740.1"/>
    </source>
</evidence>
<feature type="binding site" evidence="15">
    <location>
        <position position="323"/>
    </location>
    <ligand>
        <name>NAD(+)</name>
        <dbReference type="ChEBI" id="CHEBI:57540"/>
    </ligand>
</feature>
<dbReference type="NCBIfam" id="NF005932">
    <property type="entry name" value="PRK07956.1"/>
    <property type="match status" value="1"/>
</dbReference>
<dbReference type="Gene3D" id="3.30.470.30">
    <property type="entry name" value="DNA ligase/mRNA capping enzyme"/>
    <property type="match status" value="1"/>
</dbReference>
<dbReference type="Gene3D" id="2.40.50.140">
    <property type="entry name" value="Nucleic acid-binding proteins"/>
    <property type="match status" value="1"/>
</dbReference>
<dbReference type="InterPro" id="IPR012340">
    <property type="entry name" value="NA-bd_OB-fold"/>
</dbReference>
<dbReference type="AlphaFoldDB" id="A0A378WE88"/>
<feature type="binding site" evidence="15">
    <location>
        <position position="447"/>
    </location>
    <ligand>
        <name>Zn(2+)</name>
        <dbReference type="ChEBI" id="CHEBI:29105"/>
    </ligand>
</feature>
<dbReference type="FunFam" id="3.30.470.30:FF:000001">
    <property type="entry name" value="DNA ligase"/>
    <property type="match status" value="1"/>
</dbReference>
<dbReference type="FunFam" id="3.40.50.10190:FF:000045">
    <property type="entry name" value="DNA ligase"/>
    <property type="match status" value="1"/>
</dbReference>
<dbReference type="PROSITE" id="PS01055">
    <property type="entry name" value="DNA_LIGASE_N1"/>
    <property type="match status" value="1"/>
</dbReference>
<dbReference type="SUPFAM" id="SSF50249">
    <property type="entry name" value="Nucleic acid-binding proteins"/>
    <property type="match status" value="1"/>
</dbReference>
<feature type="binding site" evidence="15">
    <location>
        <position position="444"/>
    </location>
    <ligand>
        <name>Zn(2+)</name>
        <dbReference type="ChEBI" id="CHEBI:29105"/>
    </ligand>
</feature>
<dbReference type="NCBIfam" id="TIGR00575">
    <property type="entry name" value="dnlj"/>
    <property type="match status" value="1"/>
</dbReference>
<evidence type="ECO:0000256" key="15">
    <source>
        <dbReference type="HAMAP-Rule" id="MF_01588"/>
    </source>
</evidence>
<dbReference type="EC" id="6.5.1.2" evidence="2 15"/>
<dbReference type="SMART" id="SM00292">
    <property type="entry name" value="BRCT"/>
    <property type="match status" value="1"/>
</dbReference>
<keyword evidence="12 15" id="KW-0464">Manganese</keyword>
<dbReference type="Gene3D" id="1.10.150.20">
    <property type="entry name" value="5' to 3' exonuclease, C-terminal subdomain"/>
    <property type="match status" value="2"/>
</dbReference>
<evidence type="ECO:0000256" key="1">
    <source>
        <dbReference type="ARBA" id="ARBA00004067"/>
    </source>
</evidence>
<evidence type="ECO:0000256" key="10">
    <source>
        <dbReference type="ARBA" id="ARBA00023027"/>
    </source>
</evidence>
<dbReference type="PIRSF" id="PIRSF001604">
    <property type="entry name" value="LigA"/>
    <property type="match status" value="1"/>
</dbReference>
<feature type="binding site" evidence="15">
    <location>
        <position position="144"/>
    </location>
    <ligand>
        <name>NAD(+)</name>
        <dbReference type="ChEBI" id="CHEBI:57540"/>
    </ligand>
</feature>
<feature type="domain" description="BRCT" evidence="17">
    <location>
        <begin position="734"/>
        <end position="811"/>
    </location>
</feature>
<dbReference type="FunFam" id="1.10.287.610:FF:000002">
    <property type="entry name" value="DNA ligase"/>
    <property type="match status" value="1"/>
</dbReference>
<evidence type="ECO:0000256" key="4">
    <source>
        <dbReference type="ARBA" id="ARBA00022598"/>
    </source>
</evidence>
<dbReference type="GO" id="GO:0003911">
    <property type="term" value="F:DNA ligase (NAD+) activity"/>
    <property type="evidence" value="ECO:0007669"/>
    <property type="project" value="UniProtKB-UniRule"/>
</dbReference>
<comment type="caution">
    <text evidence="15">Lacks conserved residue(s) required for the propagation of feature annotation.</text>
</comment>
<evidence type="ECO:0000256" key="14">
    <source>
        <dbReference type="ARBA" id="ARBA00060881"/>
    </source>
</evidence>
<protein>
    <recommendedName>
        <fullName evidence="3 15">DNA ligase</fullName>
        <ecNumber evidence="2 15">6.5.1.2</ecNumber>
    </recommendedName>
    <alternativeName>
        <fullName evidence="15">Polydeoxyribonucleotide synthase [NAD(+)]</fullName>
    </alternativeName>
</protein>
<feature type="binding site" evidence="15">
    <location>
        <position position="299"/>
    </location>
    <ligand>
        <name>NAD(+)</name>
        <dbReference type="ChEBI" id="CHEBI:57540"/>
    </ligand>
</feature>
<evidence type="ECO:0000256" key="13">
    <source>
        <dbReference type="ARBA" id="ARBA00034005"/>
    </source>
</evidence>
<evidence type="ECO:0000313" key="19">
    <source>
        <dbReference type="Proteomes" id="UP000254055"/>
    </source>
</evidence>
<dbReference type="SUPFAM" id="SSF47781">
    <property type="entry name" value="RuvA domain 2-like"/>
    <property type="match status" value="1"/>
</dbReference>
<dbReference type="SMART" id="SM00532">
    <property type="entry name" value="LIGANc"/>
    <property type="match status" value="1"/>
</dbReference>
<evidence type="ECO:0000256" key="11">
    <source>
        <dbReference type="ARBA" id="ARBA00023204"/>
    </source>
</evidence>
<dbReference type="PANTHER" id="PTHR23389">
    <property type="entry name" value="CHROMOSOME TRANSMISSION FIDELITY FACTOR 18"/>
    <property type="match status" value="1"/>
</dbReference>
<dbReference type="PANTHER" id="PTHR23389:SF9">
    <property type="entry name" value="DNA LIGASE"/>
    <property type="match status" value="1"/>
</dbReference>
<keyword evidence="11 15" id="KW-0234">DNA repair</keyword>
<dbReference type="GO" id="GO:0006281">
    <property type="term" value="P:DNA repair"/>
    <property type="evidence" value="ECO:0007669"/>
    <property type="project" value="UniProtKB-KW"/>
</dbReference>
<dbReference type="GO" id="GO:0005829">
    <property type="term" value="C:cytosol"/>
    <property type="evidence" value="ECO:0007669"/>
    <property type="project" value="TreeGrafter"/>
</dbReference>
<dbReference type="InterPro" id="IPR033136">
    <property type="entry name" value="DNA_ligase_CS"/>
</dbReference>
<dbReference type="Gene3D" id="3.40.50.10190">
    <property type="entry name" value="BRCT domain"/>
    <property type="match status" value="1"/>
</dbReference>
<dbReference type="HAMAP" id="MF_01588">
    <property type="entry name" value="DNA_ligase_A"/>
    <property type="match status" value="1"/>
</dbReference>
<feature type="binding site" evidence="15">
    <location>
        <begin position="81"/>
        <end position="82"/>
    </location>
    <ligand>
        <name>NAD(+)</name>
        <dbReference type="ChEBI" id="CHEBI:57540"/>
    </ligand>
</feature>
<keyword evidence="4 15" id="KW-0436">Ligase</keyword>
<comment type="cofactor">
    <cofactor evidence="15">
        <name>Mg(2+)</name>
        <dbReference type="ChEBI" id="CHEBI:18420"/>
    </cofactor>
    <cofactor evidence="15">
        <name>Mn(2+)</name>
        <dbReference type="ChEBI" id="CHEBI:29035"/>
    </cofactor>
</comment>
<proteinExistence type="inferred from homology"/>
<dbReference type="InterPro" id="IPR004149">
    <property type="entry name" value="Znf_DNAligase_C4"/>
</dbReference>
<dbReference type="InterPro" id="IPR004150">
    <property type="entry name" value="NAD_DNA_ligase_OB"/>
</dbReference>
<feature type="binding site" evidence="15">
    <location>
        <position position="121"/>
    </location>
    <ligand>
        <name>NAD(+)</name>
        <dbReference type="ChEBI" id="CHEBI:57540"/>
    </ligand>
</feature>
<dbReference type="InterPro" id="IPR018239">
    <property type="entry name" value="DNA_ligase_AS"/>
</dbReference>
<dbReference type="Pfam" id="PF03119">
    <property type="entry name" value="DNA_ligase_ZBD"/>
    <property type="match status" value="1"/>
</dbReference>
<evidence type="ECO:0000256" key="2">
    <source>
        <dbReference type="ARBA" id="ARBA00012722"/>
    </source>
</evidence>
<dbReference type="Pfam" id="PF01653">
    <property type="entry name" value="DNA_ligase_aden"/>
    <property type="match status" value="1"/>
</dbReference>
<keyword evidence="5 15" id="KW-0235">DNA replication</keyword>
<dbReference type="SUPFAM" id="SSF56091">
    <property type="entry name" value="DNA ligase/mRNA capping enzyme, catalytic domain"/>
    <property type="match status" value="1"/>
</dbReference>
<evidence type="ECO:0000256" key="16">
    <source>
        <dbReference type="RuleBase" id="RU000618"/>
    </source>
</evidence>